<evidence type="ECO:0000313" key="2">
    <source>
        <dbReference type="Proteomes" id="UP000324065"/>
    </source>
</evidence>
<dbReference type="AlphaFoldDB" id="A0A5M6ICX9"/>
<sequence>MTDALTLLEMALDLDGNAPTLDEMPRRTLHDKGIAGPTAAHVIEEVHTPFNLSYLTFTTGSSAFQNIVGVTHAELPARAAVARALFARLGSGPQTPPLRHMVVTYPPLVNVFSAPALQDVGVTWSFLRRSSRDALLLEVCKTQAQVILGESSFLRVALQQALDLGLENDLPKGCVLLTAGTPLDLDLLPIAERFGYSVHDLYGCQEFGWLTLDGVPLRDDIRLIASPRGEAYRELVVGGLPMGDSFIVSETTGHVCDAAGAIITYRRERTYPEYEVIVTHTPCAAAETVQKAARTILRIKGRVVKVDPAVQVGAPETRLRLVPALPDPDANGPDPAVEIAGPVATRMFDDLVSAQMAMQSTTKTDPTWIKRR</sequence>
<gene>
    <name evidence="1" type="ORF">F1188_06800</name>
</gene>
<accession>A0A5M6ICX9</accession>
<evidence type="ECO:0000313" key="1">
    <source>
        <dbReference type="EMBL" id="KAA5606131.1"/>
    </source>
</evidence>
<keyword evidence="2" id="KW-1185">Reference proteome</keyword>
<dbReference type="EMBL" id="VWPJ01000005">
    <property type="protein sequence ID" value="KAA5606131.1"/>
    <property type="molecule type" value="Genomic_DNA"/>
</dbReference>
<dbReference type="OrthoDB" id="2087814at2"/>
<organism evidence="1 2">
    <name type="scientific">Roseospira marina</name>
    <dbReference type="NCBI Taxonomy" id="140057"/>
    <lineage>
        <taxon>Bacteria</taxon>
        <taxon>Pseudomonadati</taxon>
        <taxon>Pseudomonadota</taxon>
        <taxon>Alphaproteobacteria</taxon>
        <taxon>Rhodospirillales</taxon>
        <taxon>Rhodospirillaceae</taxon>
        <taxon>Roseospira</taxon>
    </lineage>
</organism>
<dbReference type="InterPro" id="IPR042099">
    <property type="entry name" value="ANL_N_sf"/>
</dbReference>
<dbReference type="SUPFAM" id="SSF56801">
    <property type="entry name" value="Acetyl-CoA synthetase-like"/>
    <property type="match status" value="1"/>
</dbReference>
<proteinExistence type="predicted"/>
<comment type="caution">
    <text evidence="1">The sequence shown here is derived from an EMBL/GenBank/DDBJ whole genome shotgun (WGS) entry which is preliminary data.</text>
</comment>
<name>A0A5M6ICX9_9PROT</name>
<protein>
    <submittedName>
        <fullName evidence="1">Acyl carrier protein</fullName>
    </submittedName>
</protein>
<reference evidence="1 2" key="1">
    <citation type="submission" date="2019-09" db="EMBL/GenBank/DDBJ databases">
        <title>Genome sequence of Roseospira marina, one of the more divergent members of the non-sulfur purple photosynthetic bacterial family, the Rhodospirillaceae.</title>
        <authorList>
            <person name="Meyer T."/>
            <person name="Kyndt J."/>
        </authorList>
    </citation>
    <scope>NUCLEOTIDE SEQUENCE [LARGE SCALE GENOMIC DNA]</scope>
    <source>
        <strain evidence="1 2">DSM 15113</strain>
    </source>
</reference>
<dbReference type="RefSeq" id="WP_150061653.1">
    <property type="nucleotide sequence ID" value="NZ_JACHII010000007.1"/>
</dbReference>
<dbReference type="Proteomes" id="UP000324065">
    <property type="component" value="Unassembled WGS sequence"/>
</dbReference>
<dbReference type="Gene3D" id="3.40.50.12780">
    <property type="entry name" value="N-terminal domain of ligase-like"/>
    <property type="match status" value="1"/>
</dbReference>